<feature type="domain" description="CYTH" evidence="1">
    <location>
        <begin position="2"/>
        <end position="207"/>
    </location>
</feature>
<evidence type="ECO:0000259" key="1">
    <source>
        <dbReference type="PROSITE" id="PS51707"/>
    </source>
</evidence>
<dbReference type="EC" id="4.6.1.1" evidence="3"/>
<evidence type="ECO:0000259" key="2">
    <source>
        <dbReference type="PROSITE" id="PS51708"/>
    </source>
</evidence>
<dbReference type="GO" id="GO:0004016">
    <property type="term" value="F:adenylate cyclase activity"/>
    <property type="evidence" value="ECO:0007669"/>
    <property type="project" value="UniProtKB-EC"/>
</dbReference>
<dbReference type="Gene3D" id="2.40.320.10">
    <property type="entry name" value="Hypothetical Protein Pfu-838710-001"/>
    <property type="match status" value="1"/>
</dbReference>
<dbReference type="InterPro" id="IPR039013">
    <property type="entry name" value="YgiF"/>
</dbReference>
<dbReference type="PANTHER" id="PTHR39569">
    <property type="entry name" value="INORGANIC TRIPHOSPHATASE"/>
    <property type="match status" value="1"/>
</dbReference>
<dbReference type="AlphaFoldDB" id="A0A375AER5"/>
<dbReference type="KEGG" id="daq:DAQ1742_03572"/>
<name>A0A375AER5_9GAMM</name>
<dbReference type="Pfam" id="PF01928">
    <property type="entry name" value="CYTH"/>
    <property type="match status" value="1"/>
</dbReference>
<dbReference type="Pfam" id="PF05235">
    <property type="entry name" value="CHAD"/>
    <property type="match status" value="1"/>
</dbReference>
<dbReference type="CDD" id="cd07756">
    <property type="entry name" value="CYTH-like_Pase_CHAD"/>
    <property type="match status" value="1"/>
</dbReference>
<keyword evidence="4" id="KW-1185">Reference proteome</keyword>
<dbReference type="EMBL" id="LT615367">
    <property type="protein sequence ID" value="SLM64371.1"/>
    <property type="molecule type" value="Genomic_DNA"/>
</dbReference>
<dbReference type="InterPro" id="IPR007899">
    <property type="entry name" value="CHAD_dom"/>
</dbReference>
<dbReference type="InterPro" id="IPR033469">
    <property type="entry name" value="CYTH-like_dom_sf"/>
</dbReference>
<reference evidence="3 4" key="1">
    <citation type="submission" date="2016-09" db="EMBL/GenBank/DDBJ databases">
        <authorList>
            <person name="Reverchon S."/>
            <person name="Nasser W."/>
            <person name="Leonard S."/>
            <person name="Brochier C."/>
            <person name="Duprey A."/>
        </authorList>
    </citation>
    <scope>NUCLEOTIDE SEQUENCE [LARGE SCALE GENOMIC DNA]</scope>
    <source>
        <strain evidence="3 4">174/2</strain>
    </source>
</reference>
<dbReference type="SMART" id="SM01118">
    <property type="entry name" value="CYTH"/>
    <property type="match status" value="1"/>
</dbReference>
<protein>
    <submittedName>
        <fullName evidence="3">Adenylate cyclase</fullName>
        <ecNumber evidence="3">4.6.1.1</ecNumber>
    </submittedName>
</protein>
<gene>
    <name evidence="3" type="primary">ygiF</name>
    <name evidence="3" type="ORF">DAQ1742_03572</name>
</gene>
<dbReference type="PROSITE" id="PS51707">
    <property type="entry name" value="CYTH"/>
    <property type="match status" value="1"/>
</dbReference>
<dbReference type="GO" id="GO:0046872">
    <property type="term" value="F:metal ion binding"/>
    <property type="evidence" value="ECO:0007669"/>
    <property type="project" value="TreeGrafter"/>
</dbReference>
<accession>A0A375AER5</accession>
<proteinExistence type="predicted"/>
<keyword evidence="3" id="KW-0456">Lyase</keyword>
<dbReference type="InterPro" id="IPR023577">
    <property type="entry name" value="CYTH_domain"/>
</dbReference>
<dbReference type="SUPFAM" id="SSF55154">
    <property type="entry name" value="CYTH-like phosphatases"/>
    <property type="match status" value="1"/>
</dbReference>
<dbReference type="RefSeq" id="WP_180706177.1">
    <property type="nucleotide sequence ID" value="NZ_LT615367.1"/>
</dbReference>
<dbReference type="Proteomes" id="UP000294820">
    <property type="component" value="Chromosome 1"/>
</dbReference>
<dbReference type="GO" id="GO:0050355">
    <property type="term" value="F:inorganic triphosphate phosphatase activity"/>
    <property type="evidence" value="ECO:0007669"/>
    <property type="project" value="InterPro"/>
</dbReference>
<dbReference type="PROSITE" id="PS51708">
    <property type="entry name" value="CHAD"/>
    <property type="match status" value="1"/>
</dbReference>
<evidence type="ECO:0000313" key="4">
    <source>
        <dbReference type="Proteomes" id="UP000294820"/>
    </source>
</evidence>
<sequence length="443" mass="50149">MSEEIELKFIVHPNAVDDVMQSLKAWKNDAGHSNALHNRQLANIYYETPDGYLRQHEIGLRIRGENGQYEMTVKTAGKVVGGLHQHPEYNVALASPQLDIRQLPAEIWPEGCDLDALAGALQPLFSTDFQREAWVISWHQSLIEIAFDNGEIRAGECAEPLCELELELKNGRTEDLLAFARELADIGGLRQGNLSKAARGYHLAKGNPPRQCRELGFLRIEPKITLDQGIATALEYALGHWQYHEELWARGELAARTQLLEASTMMRELLLLVGGIVPRKVTAEFRAALTHLEARIERTQQADALCYEAEFLKGKLTLTSWLVGHGWRSYLDNRELMRLQSGWKRFADIMMSRCQAELRAVFSHSLDALHYLQQQPRLQRGIYAFLLLGALTPSQESCNYLQPWRNLMQQIASLSAGQSVPQQLELCRKHAVALSPFWLHSGQ</sequence>
<evidence type="ECO:0000313" key="3">
    <source>
        <dbReference type="EMBL" id="SLM64371.1"/>
    </source>
</evidence>
<feature type="domain" description="CHAD" evidence="2">
    <location>
        <begin position="223"/>
        <end position="443"/>
    </location>
</feature>
<dbReference type="PANTHER" id="PTHR39569:SF1">
    <property type="entry name" value="INORGANIC TRIPHOSPHATASE"/>
    <property type="match status" value="1"/>
</dbReference>
<organism evidence="3 4">
    <name type="scientific">Dickeya aquatica</name>
    <dbReference type="NCBI Taxonomy" id="1401087"/>
    <lineage>
        <taxon>Bacteria</taxon>
        <taxon>Pseudomonadati</taxon>
        <taxon>Pseudomonadota</taxon>
        <taxon>Gammaproteobacteria</taxon>
        <taxon>Enterobacterales</taxon>
        <taxon>Pectobacteriaceae</taxon>
        <taxon>Dickeya</taxon>
    </lineage>
</organism>